<dbReference type="InterPro" id="IPR053137">
    <property type="entry name" value="NLR-like"/>
</dbReference>
<dbReference type="PANTHER" id="PTHR46082:SF11">
    <property type="entry name" value="AAA+ ATPASE DOMAIN-CONTAINING PROTEIN-RELATED"/>
    <property type="match status" value="1"/>
</dbReference>
<dbReference type="EMBL" id="PDND01000005">
    <property type="protein sequence ID" value="PGH36605.1"/>
    <property type="molecule type" value="Genomic_DNA"/>
</dbReference>
<keyword evidence="2" id="KW-1185">Reference proteome</keyword>
<protein>
    <submittedName>
        <fullName evidence="1">Uncharacterized protein</fullName>
    </submittedName>
</protein>
<organism evidence="1 2">
    <name type="scientific">[Emmonsia] crescens</name>
    <dbReference type="NCBI Taxonomy" id="73230"/>
    <lineage>
        <taxon>Eukaryota</taxon>
        <taxon>Fungi</taxon>
        <taxon>Dikarya</taxon>
        <taxon>Ascomycota</taxon>
        <taxon>Pezizomycotina</taxon>
        <taxon>Eurotiomycetes</taxon>
        <taxon>Eurotiomycetidae</taxon>
        <taxon>Onygenales</taxon>
        <taxon>Ajellomycetaceae</taxon>
        <taxon>Emergomyces</taxon>
    </lineage>
</organism>
<accession>A0A2B7ZSG9</accession>
<dbReference type="AlphaFoldDB" id="A0A2B7ZSG9"/>
<dbReference type="Gene3D" id="3.40.50.1580">
    <property type="entry name" value="Nucleoside phosphorylase domain"/>
    <property type="match status" value="1"/>
</dbReference>
<dbReference type="GO" id="GO:0003824">
    <property type="term" value="F:catalytic activity"/>
    <property type="evidence" value="ECO:0007669"/>
    <property type="project" value="InterPro"/>
</dbReference>
<sequence>MVGIGGGVPNTNQDIRLEDIVVSKPTGTFGGVIQYDYGKTVCDGKLQQTGMLNQPSQVLLNVIARLQRDEILHWRCQM</sequence>
<dbReference type="Proteomes" id="UP000226031">
    <property type="component" value="Unassembled WGS sequence"/>
</dbReference>
<name>A0A2B7ZSG9_9EURO</name>
<dbReference type="VEuPathDB" id="FungiDB:EMCG_00912"/>
<dbReference type="GO" id="GO:0009116">
    <property type="term" value="P:nucleoside metabolic process"/>
    <property type="evidence" value="ECO:0007669"/>
    <property type="project" value="InterPro"/>
</dbReference>
<dbReference type="PANTHER" id="PTHR46082">
    <property type="entry name" value="ATP/GTP-BINDING PROTEIN-RELATED"/>
    <property type="match status" value="1"/>
</dbReference>
<comment type="caution">
    <text evidence="1">The sequence shown here is derived from an EMBL/GenBank/DDBJ whole genome shotgun (WGS) entry which is preliminary data.</text>
</comment>
<evidence type="ECO:0000313" key="2">
    <source>
        <dbReference type="Proteomes" id="UP000226031"/>
    </source>
</evidence>
<proteinExistence type="predicted"/>
<gene>
    <name evidence="1" type="ORF">GX50_00464</name>
</gene>
<reference evidence="1 2" key="1">
    <citation type="submission" date="2017-10" db="EMBL/GenBank/DDBJ databases">
        <title>Comparative genomics in systemic dimorphic fungi from Ajellomycetaceae.</title>
        <authorList>
            <person name="Munoz J.F."/>
            <person name="Mcewen J.G."/>
            <person name="Clay O.K."/>
            <person name="Cuomo C.A."/>
        </authorList>
    </citation>
    <scope>NUCLEOTIDE SEQUENCE [LARGE SCALE GENOMIC DNA]</scope>
    <source>
        <strain evidence="1 2">UAMH4076</strain>
    </source>
</reference>
<dbReference type="STRING" id="73230.A0A2B7ZSG9"/>
<dbReference type="InterPro" id="IPR035994">
    <property type="entry name" value="Nucleoside_phosphorylase_sf"/>
</dbReference>
<evidence type="ECO:0000313" key="1">
    <source>
        <dbReference type="EMBL" id="PGH36605.1"/>
    </source>
</evidence>